<evidence type="ECO:0000256" key="2">
    <source>
        <dbReference type="ARBA" id="ARBA00022679"/>
    </source>
</evidence>
<evidence type="ECO:0000259" key="6">
    <source>
        <dbReference type="Pfam" id="PF00294"/>
    </source>
</evidence>
<dbReference type="AlphaFoldDB" id="A0A160TNR6"/>
<protein>
    <submittedName>
        <fullName evidence="7">Carbohydrate kinase, PfkB</fullName>
    </submittedName>
</protein>
<keyword evidence="2" id="KW-0808">Transferase</keyword>
<dbReference type="InterPro" id="IPR011611">
    <property type="entry name" value="PfkB_dom"/>
</dbReference>
<dbReference type="Gene3D" id="3.40.1190.20">
    <property type="match status" value="1"/>
</dbReference>
<evidence type="ECO:0000256" key="5">
    <source>
        <dbReference type="ARBA" id="ARBA00022840"/>
    </source>
</evidence>
<dbReference type="InterPro" id="IPR050306">
    <property type="entry name" value="PfkB_Carbo_kinase"/>
</dbReference>
<dbReference type="InterPro" id="IPR029056">
    <property type="entry name" value="Ribokinase-like"/>
</dbReference>
<name>A0A160TNR6_9ZZZZ</name>
<keyword evidence="4 7" id="KW-0418">Kinase</keyword>
<dbReference type="PANTHER" id="PTHR43085:SF1">
    <property type="entry name" value="PSEUDOURIDINE KINASE-RELATED"/>
    <property type="match status" value="1"/>
</dbReference>
<dbReference type="PANTHER" id="PTHR43085">
    <property type="entry name" value="HEXOKINASE FAMILY MEMBER"/>
    <property type="match status" value="1"/>
</dbReference>
<keyword evidence="5" id="KW-0067">ATP-binding</keyword>
<feature type="domain" description="Carbohydrate kinase PfkB" evidence="6">
    <location>
        <begin position="21"/>
        <end position="248"/>
    </location>
</feature>
<evidence type="ECO:0000256" key="1">
    <source>
        <dbReference type="ARBA" id="ARBA00010688"/>
    </source>
</evidence>
<evidence type="ECO:0000256" key="4">
    <source>
        <dbReference type="ARBA" id="ARBA00022777"/>
    </source>
</evidence>
<dbReference type="GO" id="GO:0016301">
    <property type="term" value="F:kinase activity"/>
    <property type="evidence" value="ECO:0007669"/>
    <property type="project" value="UniProtKB-KW"/>
</dbReference>
<dbReference type="SUPFAM" id="SSF53613">
    <property type="entry name" value="Ribokinase-like"/>
    <property type="match status" value="1"/>
</dbReference>
<keyword evidence="3" id="KW-0547">Nucleotide-binding</keyword>
<dbReference type="GO" id="GO:0005524">
    <property type="term" value="F:ATP binding"/>
    <property type="evidence" value="ECO:0007669"/>
    <property type="project" value="UniProtKB-KW"/>
</dbReference>
<organism evidence="7">
    <name type="scientific">hydrothermal vent metagenome</name>
    <dbReference type="NCBI Taxonomy" id="652676"/>
    <lineage>
        <taxon>unclassified sequences</taxon>
        <taxon>metagenomes</taxon>
        <taxon>ecological metagenomes</taxon>
    </lineage>
</organism>
<comment type="similarity">
    <text evidence="1">Belongs to the carbohydrate kinase PfkB family.</text>
</comment>
<evidence type="ECO:0000256" key="3">
    <source>
        <dbReference type="ARBA" id="ARBA00022741"/>
    </source>
</evidence>
<sequence length="304" mass="32136">MAGTGLTVLDRIYADGDLAEEALGGSCGNVLVSLAMLHRNVVPVLTLGDDDEGGRLLAEFIEAGAVVDHIHRKSGTRSPVIAQELDTVSGQHDFSFVCPETSEELPSYVPIGESEVASALHVLTQCSVFYADRLSASILDAMKAASLSGAIIFFEPSNVDHDELFDEALGLVSILKYSVDRLGDRLSGRRHDCVRIVTHGAAGLEVRHDDSAVWCSAISAPSVLDTCGSGDMVSVGVIDWMLASGIRAEELSASVLLKGIAAGQRLAAENCAFAGARGLFKHCGPSYAREVLQETSKDYSAATR</sequence>
<reference evidence="7" key="1">
    <citation type="submission" date="2015-10" db="EMBL/GenBank/DDBJ databases">
        <authorList>
            <person name="Gilbert D.G."/>
        </authorList>
    </citation>
    <scope>NUCLEOTIDE SEQUENCE</scope>
</reference>
<dbReference type="Pfam" id="PF00294">
    <property type="entry name" value="PfkB"/>
    <property type="match status" value="1"/>
</dbReference>
<evidence type="ECO:0000313" key="7">
    <source>
        <dbReference type="EMBL" id="CUS46523.1"/>
    </source>
</evidence>
<accession>A0A160TNR6</accession>
<dbReference type="EMBL" id="CZQE01000374">
    <property type="protein sequence ID" value="CUS46523.1"/>
    <property type="molecule type" value="Genomic_DNA"/>
</dbReference>
<proteinExistence type="inferred from homology"/>
<gene>
    <name evidence="7" type="ORF">MGWOODY_Smn513</name>
</gene>